<dbReference type="InterPro" id="IPR001647">
    <property type="entry name" value="HTH_TetR"/>
</dbReference>
<dbReference type="Pfam" id="PF00440">
    <property type="entry name" value="TetR_N"/>
    <property type="match status" value="1"/>
</dbReference>
<evidence type="ECO:0000256" key="3">
    <source>
        <dbReference type="SAM" id="Phobius"/>
    </source>
</evidence>
<protein>
    <submittedName>
        <fullName evidence="5">Regulatory protein</fullName>
    </submittedName>
</protein>
<feature type="domain" description="HTH tetR-type" evidence="4">
    <location>
        <begin position="10"/>
        <end position="70"/>
    </location>
</feature>
<dbReference type="InterPro" id="IPR009057">
    <property type="entry name" value="Homeodomain-like_sf"/>
</dbReference>
<evidence type="ECO:0000256" key="2">
    <source>
        <dbReference type="PROSITE-ProRule" id="PRU00335"/>
    </source>
</evidence>
<dbReference type="STRING" id="869213.GCA_000517085_03123"/>
<gene>
    <name evidence="5" type="ORF">JCM21142_104449</name>
</gene>
<dbReference type="OrthoDB" id="836882at2"/>
<dbReference type="SUPFAM" id="SSF46689">
    <property type="entry name" value="Homeodomain-like"/>
    <property type="match status" value="1"/>
</dbReference>
<feature type="DNA-binding region" description="H-T-H motif" evidence="2">
    <location>
        <begin position="33"/>
        <end position="52"/>
    </location>
</feature>
<feature type="transmembrane region" description="Helical" evidence="3">
    <location>
        <begin position="141"/>
        <end position="163"/>
    </location>
</feature>
<name>W7YB92_9BACT</name>
<sequence length="235" mass="27430">MISKRESNAIKARMDLLNAVGLALQKHGFAKLGINTVAAEAKMDKTAIYRYYSNFEDLLRAYIDQQEFWLKSLKKYGNREIDDMNRLAKTFIREQAEALMESEEFRQLILWELADKDGIATPITVKREIYSKNILEQSKTILGNCGINFNFILSIILGGLYYVTIHKDKYPFCEVDLTQKKHKDELIRTLDWLIDLLFETNKQVSEVEKIALRLRSKGMTRDEIMEITNIDIDQY</sequence>
<evidence type="ECO:0000313" key="6">
    <source>
        <dbReference type="Proteomes" id="UP000019402"/>
    </source>
</evidence>
<dbReference type="Gene3D" id="1.10.357.10">
    <property type="entry name" value="Tetracycline Repressor, domain 2"/>
    <property type="match status" value="1"/>
</dbReference>
<keyword evidence="1 2" id="KW-0238">DNA-binding</keyword>
<keyword evidence="6" id="KW-1185">Reference proteome</keyword>
<dbReference type="AlphaFoldDB" id="W7YB92"/>
<evidence type="ECO:0000313" key="5">
    <source>
        <dbReference type="EMBL" id="GAF05702.1"/>
    </source>
</evidence>
<organism evidence="5 6">
    <name type="scientific">Saccharicrinis fermentans DSM 9555 = JCM 21142</name>
    <dbReference type="NCBI Taxonomy" id="869213"/>
    <lineage>
        <taxon>Bacteria</taxon>
        <taxon>Pseudomonadati</taxon>
        <taxon>Bacteroidota</taxon>
        <taxon>Bacteroidia</taxon>
        <taxon>Marinilabiliales</taxon>
        <taxon>Marinilabiliaceae</taxon>
        <taxon>Saccharicrinis</taxon>
    </lineage>
</organism>
<dbReference type="eggNOG" id="COG1309">
    <property type="taxonomic scope" value="Bacteria"/>
</dbReference>
<keyword evidence="3" id="KW-1133">Transmembrane helix</keyword>
<evidence type="ECO:0000259" key="4">
    <source>
        <dbReference type="PROSITE" id="PS50977"/>
    </source>
</evidence>
<evidence type="ECO:0000256" key="1">
    <source>
        <dbReference type="ARBA" id="ARBA00023125"/>
    </source>
</evidence>
<proteinExistence type="predicted"/>
<dbReference type="Proteomes" id="UP000019402">
    <property type="component" value="Unassembled WGS sequence"/>
</dbReference>
<reference evidence="5 6" key="1">
    <citation type="journal article" date="2014" name="Genome Announc.">
        <title>Draft Genome Sequence of Cytophaga fermentans JCM 21142T, a Facultative Anaerobe Isolated from Marine Mud.</title>
        <authorList>
            <person name="Starns D."/>
            <person name="Oshima K."/>
            <person name="Suda W."/>
            <person name="Iino T."/>
            <person name="Yuki M."/>
            <person name="Inoue J."/>
            <person name="Kitamura K."/>
            <person name="Iida T."/>
            <person name="Darby A."/>
            <person name="Hattori M."/>
            <person name="Ohkuma M."/>
        </authorList>
    </citation>
    <scope>NUCLEOTIDE SEQUENCE [LARGE SCALE GENOMIC DNA]</scope>
    <source>
        <strain evidence="5 6">JCM 21142</strain>
    </source>
</reference>
<dbReference type="GO" id="GO:0003677">
    <property type="term" value="F:DNA binding"/>
    <property type="evidence" value="ECO:0007669"/>
    <property type="project" value="UniProtKB-UniRule"/>
</dbReference>
<dbReference type="EMBL" id="BAMD01000109">
    <property type="protein sequence ID" value="GAF05702.1"/>
    <property type="molecule type" value="Genomic_DNA"/>
</dbReference>
<dbReference type="RefSeq" id="WP_027472592.1">
    <property type="nucleotide sequence ID" value="NZ_BAMD01000109.1"/>
</dbReference>
<keyword evidence="3" id="KW-0472">Membrane</keyword>
<dbReference type="PROSITE" id="PS50977">
    <property type="entry name" value="HTH_TETR_2"/>
    <property type="match status" value="1"/>
</dbReference>
<accession>W7YB92</accession>
<keyword evidence="3" id="KW-0812">Transmembrane</keyword>
<comment type="caution">
    <text evidence="5">The sequence shown here is derived from an EMBL/GenBank/DDBJ whole genome shotgun (WGS) entry which is preliminary data.</text>
</comment>